<reference evidence="15" key="1">
    <citation type="journal article" date="2023" name="Int. J. Syst. Evol. Microbiol.">
        <title>Mesoterricola silvestris gen. nov., sp. nov., Mesoterricola sediminis sp. nov., Geothrix oryzae sp. nov., Geothrix edaphica sp. nov., Geothrix rubra sp. nov., and Geothrix limicola sp. nov., six novel members of Acidobacteriota isolated from soils.</title>
        <authorList>
            <person name="Itoh H."/>
            <person name="Sugisawa Y."/>
            <person name="Mise K."/>
            <person name="Xu Z."/>
            <person name="Kuniyasu M."/>
            <person name="Ushijima N."/>
            <person name="Kawano K."/>
            <person name="Kobayashi E."/>
            <person name="Shiratori Y."/>
            <person name="Masuda Y."/>
            <person name="Senoo K."/>
        </authorList>
    </citation>
    <scope>NUCLEOTIDE SEQUENCE [LARGE SCALE GENOMIC DNA]</scope>
    <source>
        <strain evidence="15">W79</strain>
    </source>
</reference>
<proteinExistence type="predicted"/>
<evidence type="ECO:0000259" key="13">
    <source>
        <dbReference type="PROSITE" id="PS51123"/>
    </source>
</evidence>
<dbReference type="PANTHER" id="PTHR30329">
    <property type="entry name" value="STATOR ELEMENT OF FLAGELLAR MOTOR COMPLEX"/>
    <property type="match status" value="1"/>
</dbReference>
<evidence type="ECO:0000256" key="3">
    <source>
        <dbReference type="ARBA" id="ARBA00022452"/>
    </source>
</evidence>
<evidence type="ECO:0000313" key="14">
    <source>
        <dbReference type="EMBL" id="BDU74219.1"/>
    </source>
</evidence>
<feature type="region of interest" description="Disordered" evidence="11">
    <location>
        <begin position="310"/>
        <end position="333"/>
    </location>
</feature>
<evidence type="ECO:0000256" key="8">
    <source>
        <dbReference type="ARBA" id="ARBA00023136"/>
    </source>
</evidence>
<evidence type="ECO:0000256" key="4">
    <source>
        <dbReference type="ARBA" id="ARBA00022692"/>
    </source>
</evidence>
<evidence type="ECO:0000256" key="1">
    <source>
        <dbReference type="ARBA" id="ARBA00004571"/>
    </source>
</evidence>
<comment type="subcellular location">
    <subcellularLocation>
        <location evidence="1">Cell outer membrane</location>
        <topology evidence="1">Multi-pass membrane protein</topology>
    </subcellularLocation>
</comment>
<dbReference type="GO" id="GO:0015288">
    <property type="term" value="F:porin activity"/>
    <property type="evidence" value="ECO:0007669"/>
    <property type="project" value="UniProtKB-KW"/>
</dbReference>
<keyword evidence="2" id="KW-0813">Transport</keyword>
<keyword evidence="4" id="KW-0812">Transmembrane</keyword>
<name>A0AA48GQF5_9BACT</name>
<feature type="signal peptide" evidence="12">
    <location>
        <begin position="1"/>
        <end position="19"/>
    </location>
</feature>
<organism evidence="14 15">
    <name type="scientific">Mesoterricola silvestris</name>
    <dbReference type="NCBI Taxonomy" id="2927979"/>
    <lineage>
        <taxon>Bacteria</taxon>
        <taxon>Pseudomonadati</taxon>
        <taxon>Acidobacteriota</taxon>
        <taxon>Holophagae</taxon>
        <taxon>Holophagales</taxon>
        <taxon>Holophagaceae</taxon>
        <taxon>Mesoterricola</taxon>
    </lineage>
</organism>
<dbReference type="InterPro" id="IPR011250">
    <property type="entry name" value="OMP/PagP_B-barrel"/>
</dbReference>
<dbReference type="KEGG" id="msil:METEAL_33930"/>
<dbReference type="RefSeq" id="WP_316412895.1">
    <property type="nucleotide sequence ID" value="NZ_AP027080.1"/>
</dbReference>
<evidence type="ECO:0000256" key="11">
    <source>
        <dbReference type="SAM" id="MobiDB-lite"/>
    </source>
</evidence>
<dbReference type="Pfam" id="PF00691">
    <property type="entry name" value="OmpA"/>
    <property type="match status" value="1"/>
</dbReference>
<dbReference type="Proteomes" id="UP001238179">
    <property type="component" value="Chromosome"/>
</dbReference>
<dbReference type="InterPro" id="IPR006664">
    <property type="entry name" value="OMP_bac"/>
</dbReference>
<evidence type="ECO:0000256" key="9">
    <source>
        <dbReference type="ARBA" id="ARBA00023237"/>
    </source>
</evidence>
<dbReference type="InterPro" id="IPR006665">
    <property type="entry name" value="OmpA-like"/>
</dbReference>
<accession>A0AA48GQF5</accession>
<keyword evidence="5 12" id="KW-0732">Signal</keyword>
<dbReference type="GO" id="GO:0046930">
    <property type="term" value="C:pore complex"/>
    <property type="evidence" value="ECO:0007669"/>
    <property type="project" value="UniProtKB-KW"/>
</dbReference>
<evidence type="ECO:0000256" key="2">
    <source>
        <dbReference type="ARBA" id="ARBA00022448"/>
    </source>
</evidence>
<feature type="region of interest" description="Disordered" evidence="11">
    <location>
        <begin position="179"/>
        <end position="205"/>
    </location>
</feature>
<dbReference type="PRINTS" id="PR01023">
    <property type="entry name" value="NAFLGMOTY"/>
</dbReference>
<keyword evidence="15" id="KW-1185">Reference proteome</keyword>
<dbReference type="SUPFAM" id="SSF56925">
    <property type="entry name" value="OMPA-like"/>
    <property type="match status" value="1"/>
</dbReference>
<dbReference type="InterPro" id="IPR027385">
    <property type="entry name" value="Beta-barrel_OMP"/>
</dbReference>
<feature type="domain" description="OmpA-like" evidence="13">
    <location>
        <begin position="226"/>
        <end position="344"/>
    </location>
</feature>
<gene>
    <name evidence="14" type="ORF">METEAL_33930</name>
</gene>
<dbReference type="PANTHER" id="PTHR30329:SF21">
    <property type="entry name" value="LIPOPROTEIN YIAD-RELATED"/>
    <property type="match status" value="1"/>
</dbReference>
<sequence>MKFMTLATALALVAGPLSAQEGQKWLGMQAGYDWQANSERGAKDNPAFGFSMGQWFSSRWGGEVSVLGTQLKSKVGGFTADEYHAHLSGLFNLAPGATTWVPYLRAGAGSTTVDTPFSFSNGYTTRFSYHAGAGVQGHFGENFLLGLEARGVRIETQKSYTEVLGLVTLGFRWGQAAKPAPAPVAAPAPEPAPAPKVEPPPPPPPAPVVAPPPPPAPVAPPPPPPPPAKIVLDEAVLHFANGKSDISPEGTQAVRKVAESLKTFKGSYTLVVSGHTSSVGKAAFNKALSLRRANAVAKVLTDSGIPAASIRTEGAGPDHPIADNATKAGQARNRRVEIDVKAEGANVETRKVETSVAGE</sequence>
<keyword evidence="8 10" id="KW-0472">Membrane</keyword>
<keyword evidence="7" id="KW-0626">Porin</keyword>
<keyword evidence="3" id="KW-1134">Transmembrane beta strand</keyword>
<dbReference type="PROSITE" id="PS51123">
    <property type="entry name" value="OMPA_2"/>
    <property type="match status" value="1"/>
</dbReference>
<dbReference type="AlphaFoldDB" id="A0AA48GQF5"/>
<keyword evidence="9" id="KW-0998">Cell outer membrane</keyword>
<evidence type="ECO:0000256" key="6">
    <source>
        <dbReference type="ARBA" id="ARBA00023065"/>
    </source>
</evidence>
<evidence type="ECO:0000256" key="5">
    <source>
        <dbReference type="ARBA" id="ARBA00022729"/>
    </source>
</evidence>
<dbReference type="Pfam" id="PF13505">
    <property type="entry name" value="OMP_b-brl"/>
    <property type="match status" value="1"/>
</dbReference>
<protein>
    <recommendedName>
        <fullName evidence="13">OmpA-like domain-containing protein</fullName>
    </recommendedName>
</protein>
<evidence type="ECO:0000313" key="15">
    <source>
        <dbReference type="Proteomes" id="UP001238179"/>
    </source>
</evidence>
<dbReference type="EMBL" id="AP027080">
    <property type="protein sequence ID" value="BDU74219.1"/>
    <property type="molecule type" value="Genomic_DNA"/>
</dbReference>
<dbReference type="InterPro" id="IPR050330">
    <property type="entry name" value="Bact_OuterMem_StrucFunc"/>
</dbReference>
<dbReference type="GO" id="GO:0006811">
    <property type="term" value="P:monoatomic ion transport"/>
    <property type="evidence" value="ECO:0007669"/>
    <property type="project" value="UniProtKB-KW"/>
</dbReference>
<evidence type="ECO:0000256" key="12">
    <source>
        <dbReference type="SAM" id="SignalP"/>
    </source>
</evidence>
<feature type="chain" id="PRO_5041460192" description="OmpA-like domain-containing protein" evidence="12">
    <location>
        <begin position="20"/>
        <end position="359"/>
    </location>
</feature>
<dbReference type="Gene3D" id="2.40.160.20">
    <property type="match status" value="1"/>
</dbReference>
<keyword evidence="6" id="KW-0406">Ion transport</keyword>
<dbReference type="CDD" id="cd07185">
    <property type="entry name" value="OmpA_C-like"/>
    <property type="match status" value="1"/>
</dbReference>
<dbReference type="PRINTS" id="PR01021">
    <property type="entry name" value="OMPADOMAIN"/>
</dbReference>
<feature type="compositionally biased region" description="Pro residues" evidence="11">
    <location>
        <begin position="180"/>
        <end position="205"/>
    </location>
</feature>
<evidence type="ECO:0000256" key="7">
    <source>
        <dbReference type="ARBA" id="ARBA00023114"/>
    </source>
</evidence>
<dbReference type="InterPro" id="IPR036737">
    <property type="entry name" value="OmpA-like_sf"/>
</dbReference>
<dbReference type="GO" id="GO:0009279">
    <property type="term" value="C:cell outer membrane"/>
    <property type="evidence" value="ECO:0007669"/>
    <property type="project" value="UniProtKB-SubCell"/>
</dbReference>
<evidence type="ECO:0000256" key="10">
    <source>
        <dbReference type="PROSITE-ProRule" id="PRU00473"/>
    </source>
</evidence>
<dbReference type="SUPFAM" id="SSF103088">
    <property type="entry name" value="OmpA-like"/>
    <property type="match status" value="1"/>
</dbReference>
<dbReference type="Gene3D" id="3.30.1330.60">
    <property type="entry name" value="OmpA-like domain"/>
    <property type="match status" value="1"/>
</dbReference>